<dbReference type="AlphaFoldDB" id="A0A061AKT7"/>
<organism evidence="2">
    <name type="scientific">Rhodotorula toruloides</name>
    <name type="common">Yeast</name>
    <name type="synonym">Rhodosporidium toruloides</name>
    <dbReference type="NCBI Taxonomy" id="5286"/>
    <lineage>
        <taxon>Eukaryota</taxon>
        <taxon>Fungi</taxon>
        <taxon>Dikarya</taxon>
        <taxon>Basidiomycota</taxon>
        <taxon>Pucciniomycotina</taxon>
        <taxon>Microbotryomycetes</taxon>
        <taxon>Sporidiobolales</taxon>
        <taxon>Sporidiobolaceae</taxon>
        <taxon>Rhodotorula</taxon>
    </lineage>
</organism>
<protein>
    <submittedName>
        <fullName evidence="2">RHTO0S03e05578g1_1</fullName>
    </submittedName>
</protein>
<name>A0A061AKT7_RHOTO</name>
<feature type="region of interest" description="Disordered" evidence="1">
    <location>
        <begin position="242"/>
        <end position="299"/>
    </location>
</feature>
<feature type="region of interest" description="Disordered" evidence="1">
    <location>
        <begin position="166"/>
        <end position="194"/>
    </location>
</feature>
<feature type="compositionally biased region" description="Basic and acidic residues" evidence="1">
    <location>
        <begin position="86"/>
        <end position="95"/>
    </location>
</feature>
<dbReference type="EMBL" id="LK052938">
    <property type="protein sequence ID" value="CDR38195.1"/>
    <property type="molecule type" value="Genomic_DNA"/>
</dbReference>
<reference evidence="2" key="1">
    <citation type="journal article" date="2014" name="Genome Announc.">
        <title>Draft genome sequence of Rhodosporidium toruloides CECT1137, an oleaginous yeast of biotechnological interest.</title>
        <authorList>
            <person name="Morin N."/>
            <person name="Calcas X."/>
            <person name="Devillers H."/>
            <person name="Durrens P."/>
            <person name="Sherman D.J."/>
            <person name="Nicaud J.-M."/>
            <person name="Neuveglise C."/>
        </authorList>
    </citation>
    <scope>NUCLEOTIDE SEQUENCE</scope>
    <source>
        <strain evidence="2">CECT1137</strain>
    </source>
</reference>
<dbReference type="OrthoDB" id="10680935at2759"/>
<accession>A0A061AKT7</accession>
<evidence type="ECO:0000256" key="1">
    <source>
        <dbReference type="SAM" id="MobiDB-lite"/>
    </source>
</evidence>
<feature type="compositionally biased region" description="Basic and acidic residues" evidence="1">
    <location>
        <begin position="127"/>
        <end position="137"/>
    </location>
</feature>
<proteinExistence type="predicted"/>
<sequence>MPSTSSLLPSTDFTFDGLPASPAPGGDFAALRHFRTYTPSDSTSPLGPGLLSVAGLLAALQPHTATLAGTQADKDSVAKPAVTSVRQREKADDQVGRAGTSSQAKRKGRAEPVDDEDESSQAAGRIPESEGGREELRNSSSDGGQVRIGAARWLLRHRGWTSRVCGFVPSPAQPGQYDRRPYNQGRNDQATAQRGRWVIETRPAAERAPLWNVCAQHWPQEVTGSTLGESYRLLVASQASSPSSLDSVRDRKRATSAADGVERPTKRPKPAVSSSGSSSRRKQKKASNGATKRLIPATDPSWSGFTLNNPFKQMPNGLVVRFPVSPKLGMLSSQTLEEQAKRLSSIVELNEDNGCFNWMLRPYRNQVEKLLPLAPALSCDVLEPPTKHPLAFQPIDGTPLNLAIASQDVPFLAYYGYLHELYAPTMDVAERWMAFITESEQLAMAREADCLCAHLVYADGLKWFKRNGGWSGEKKRVGAYSGWSVGRDSVVEGSQPSVRAYAHFTTGRLDSNVKVVLSMVAKFNAAHSDAPIEVVGVFTGSAINVDPQGALNLSDGEIMTLEPLTSAARFTGITHGGLNAISCGSVYYYDDLVTLLYAVPRGVKLSALPKVPGFPSSAASVLLNRHPATMTVHETILALQVSQRRREMRKDGSKQDQVPRRERLQKKRFRKGRGPLSVTLNLGKNVVDSLLRRFPRFARTRVSEAVDLPESLMVQIRPFESEPFFPTLSWVAWTSYRRGTLQDDFLGGIISAGSIRVGVRVRLQTNSRQTLVRMILCEDDTAILASFNVALAQAADEAWLWWDDEEKVFYASADEDGDELLQLKSGAWQWDKETVVGRINPSISLKGEERKSAGEAAKEMMESILH</sequence>
<feature type="compositionally biased region" description="Polar residues" evidence="1">
    <location>
        <begin position="1"/>
        <end position="13"/>
    </location>
</feature>
<evidence type="ECO:0000313" key="2">
    <source>
        <dbReference type="EMBL" id="CDR38195.1"/>
    </source>
</evidence>
<gene>
    <name evidence="2" type="ORF">RHTO0S_03e05578g</name>
</gene>
<feature type="region of interest" description="Disordered" evidence="1">
    <location>
        <begin position="70"/>
        <end position="143"/>
    </location>
</feature>
<feature type="region of interest" description="Disordered" evidence="1">
    <location>
        <begin position="1"/>
        <end position="25"/>
    </location>
</feature>